<dbReference type="EMBL" id="CP013213">
    <property type="protein sequence ID" value="AMC92984.1"/>
    <property type="molecule type" value="Genomic_DNA"/>
</dbReference>
<sequence length="196" mass="22477">MEAGKLEEVNRILIQELNMPYVPEPYLTKFNELKSRVHESRGGSRKSLCFDEIIDLLQKDTTSQMVALSSLESMNLHRYQGDIKELLELNTLDDVVKKHILICCKEQNLDMTVKIQMNGSEVSVDIAQLQDPFTNPKYLEIYQALSETFEVNNPSMFAISLEVLNGRVFEAYPFWDDSLDATSIEKQVNTFFGIDV</sequence>
<dbReference type="AlphaFoldDB" id="A0A0X8GZ96"/>
<gene>
    <name evidence="1" type="ORF">AOC36_02995</name>
</gene>
<organism evidence="1 2">
    <name type="scientific">Erysipelothrix larvae</name>
    <dbReference type="NCBI Taxonomy" id="1514105"/>
    <lineage>
        <taxon>Bacteria</taxon>
        <taxon>Bacillati</taxon>
        <taxon>Bacillota</taxon>
        <taxon>Erysipelotrichia</taxon>
        <taxon>Erysipelotrichales</taxon>
        <taxon>Erysipelotrichaceae</taxon>
        <taxon>Erysipelothrix</taxon>
    </lineage>
</organism>
<dbReference type="SUPFAM" id="SSF116965">
    <property type="entry name" value="Hypothetical protein MPN330"/>
    <property type="match status" value="1"/>
</dbReference>
<protein>
    <submittedName>
        <fullName evidence="1">Uncharacterized protein</fullName>
    </submittedName>
</protein>
<name>A0A0X8GZ96_9FIRM</name>
<evidence type="ECO:0000313" key="2">
    <source>
        <dbReference type="Proteomes" id="UP000063781"/>
    </source>
</evidence>
<keyword evidence="2" id="KW-1185">Reference proteome</keyword>
<proteinExistence type="predicted"/>
<accession>A0A0X8GZ96</accession>
<reference evidence="1 2" key="1">
    <citation type="submission" date="2015-10" db="EMBL/GenBank/DDBJ databases">
        <title>Erysipelothrix larvae sp. LV19 isolated from the larval gut of the rhinoceros beetle, Trypoxylus dichotomus.</title>
        <authorList>
            <person name="Lim S."/>
            <person name="Kim B.-C."/>
        </authorList>
    </citation>
    <scope>NUCLEOTIDE SEQUENCE [LARGE SCALE GENOMIC DNA]</scope>
    <source>
        <strain evidence="1 2">LV19</strain>
    </source>
</reference>
<evidence type="ECO:0000313" key="1">
    <source>
        <dbReference type="EMBL" id="AMC92984.1"/>
    </source>
</evidence>
<dbReference type="Proteomes" id="UP000063781">
    <property type="component" value="Chromosome"/>
</dbReference>
<dbReference type="KEGG" id="erl:AOC36_02995"/>
<dbReference type="STRING" id="1514105.AOC36_02995"/>